<accession>A0ABN4MYE1</accession>
<dbReference type="GeneID" id="33060842"/>
<dbReference type="SUPFAM" id="SSF53756">
    <property type="entry name" value="UDP-Glycosyltransferase/glycogen phosphorylase"/>
    <property type="match status" value="1"/>
</dbReference>
<gene>
    <name evidence="1" type="ORF">A3K91_0137</name>
</gene>
<sequence>MENIFIYAGSRSARLADYILIKNPKWFPTQVKYNVAIGRAIKTNWGRKSVSLLAKQIEEKGYQNTDINRELGTLLKKYDTGINLLDNKLDIVDSNSVSNLFKIPEMIKSNKVFNRLQEEQMNFYQISSILNSENIEVTDEFLDVWLSKCTKEDKRYLINIITYLEEAVKHSDINYLRLRLSQAYTLAMNLGQSRDSYFKYTLFYKTTPSINYVIGNNNKLFINKLFQRNDSLVAHPLLDNKVATRFFENHSEFIHSYYTDTWKEALSIDHELRKTSKKSTDIKEFRSNKKVLFVTDANWNFLTTLISEIESLHTDIDVYDYSSFSKIMKRQDKNIYAKVLYSPLSTTLEEHTVNRNYLKEIDPVFFEKLENADIVFCEWGNETAVFLSKFAPPNTKIIVRIHSYEVFTFWHLFINLGGVDGFIFVAPHIKDIFLKNASSIHYDREMNNHIEVFPNVKDYSSITTEKDKESAFTLGLAGFNKINKGLIRALEIFQKLHTEDNRWKLRLAGDHFVTDSLDYGYWKNVCEPYILHNNLQEVIIFDGYQNIPQWLKGIGFILSVSDREGTHEALVEGVSSGSIPLIIDWAMVKKFGGVSKLYPFLKDYIFEDIEGSDLISTKNLHHYYSAERLELSQKMQSMHDPKKISKNIYEFMGKVYEA</sequence>
<dbReference type="Proteomes" id="UP000076104">
    <property type="component" value="Chromosome"/>
</dbReference>
<dbReference type="RefSeq" id="WP_062843563.1">
    <property type="nucleotide sequence ID" value="NZ_CP014945.1"/>
</dbReference>
<dbReference type="EMBL" id="CP014945">
    <property type="protein sequence ID" value="AMT95773.1"/>
    <property type="molecule type" value="Genomic_DNA"/>
</dbReference>
<organism evidence="1 2">
    <name type="scientific">Psychrobacter alimentarius</name>
    <dbReference type="NCBI Taxonomy" id="261164"/>
    <lineage>
        <taxon>Bacteria</taxon>
        <taxon>Pseudomonadati</taxon>
        <taxon>Pseudomonadota</taxon>
        <taxon>Gammaproteobacteria</taxon>
        <taxon>Moraxellales</taxon>
        <taxon>Moraxellaceae</taxon>
        <taxon>Psychrobacter</taxon>
    </lineage>
</organism>
<evidence type="ECO:0008006" key="3">
    <source>
        <dbReference type="Google" id="ProtNLM"/>
    </source>
</evidence>
<name>A0ABN4MYE1_9GAMM</name>
<evidence type="ECO:0000313" key="2">
    <source>
        <dbReference type="Proteomes" id="UP000076104"/>
    </source>
</evidence>
<evidence type="ECO:0000313" key="1">
    <source>
        <dbReference type="EMBL" id="AMT95773.1"/>
    </source>
</evidence>
<reference evidence="1 2" key="1">
    <citation type="submission" date="2016-03" db="EMBL/GenBank/DDBJ databases">
        <title>Genome sequencing of Psychrobacter alimentarius PAMC 27889.</title>
        <authorList>
            <person name="Lee J."/>
            <person name="Kim O.-S."/>
        </authorList>
    </citation>
    <scope>NUCLEOTIDE SEQUENCE [LARGE SCALE GENOMIC DNA]</scope>
    <source>
        <strain evidence="1 2">PAMC 27889</strain>
    </source>
</reference>
<keyword evidence="2" id="KW-1185">Reference proteome</keyword>
<dbReference type="Gene3D" id="3.40.50.2000">
    <property type="entry name" value="Glycogen Phosphorylase B"/>
    <property type="match status" value="1"/>
</dbReference>
<protein>
    <recommendedName>
        <fullName evidence="3">Glycosyl transferase family 1 domain-containing protein</fullName>
    </recommendedName>
</protein>
<proteinExistence type="predicted"/>